<dbReference type="Pfam" id="PF00892">
    <property type="entry name" value="EamA"/>
    <property type="match status" value="2"/>
</dbReference>
<feature type="domain" description="EamA" evidence="7">
    <location>
        <begin position="21"/>
        <end position="143"/>
    </location>
</feature>
<dbReference type="EMBL" id="PZZN01000002">
    <property type="protein sequence ID" value="PTM46111.1"/>
    <property type="molecule type" value="Genomic_DNA"/>
</dbReference>
<keyword evidence="5 6" id="KW-0472">Membrane</keyword>
<name>A0A2T4YRG7_9SPHN</name>
<keyword evidence="3 6" id="KW-0812">Transmembrane</keyword>
<feature type="transmembrane region" description="Helical" evidence="6">
    <location>
        <begin position="73"/>
        <end position="92"/>
    </location>
</feature>
<evidence type="ECO:0000313" key="9">
    <source>
        <dbReference type="Proteomes" id="UP000240996"/>
    </source>
</evidence>
<dbReference type="GO" id="GO:0016020">
    <property type="term" value="C:membrane"/>
    <property type="evidence" value="ECO:0007669"/>
    <property type="project" value="UniProtKB-SubCell"/>
</dbReference>
<keyword evidence="9" id="KW-1185">Reference proteome</keyword>
<comment type="caution">
    <text evidence="8">The sequence shown here is derived from an EMBL/GenBank/DDBJ whole genome shotgun (WGS) entry which is preliminary data.</text>
</comment>
<evidence type="ECO:0000256" key="3">
    <source>
        <dbReference type="ARBA" id="ARBA00022692"/>
    </source>
</evidence>
<proteinExistence type="inferred from homology"/>
<evidence type="ECO:0000313" key="8">
    <source>
        <dbReference type="EMBL" id="PTM46111.1"/>
    </source>
</evidence>
<evidence type="ECO:0000256" key="1">
    <source>
        <dbReference type="ARBA" id="ARBA00004141"/>
    </source>
</evidence>
<dbReference type="InterPro" id="IPR037185">
    <property type="entry name" value="EmrE-like"/>
</dbReference>
<dbReference type="PANTHER" id="PTHR32322:SF2">
    <property type="entry name" value="EAMA DOMAIN-CONTAINING PROTEIN"/>
    <property type="match status" value="1"/>
</dbReference>
<feature type="transmembrane region" description="Helical" evidence="6">
    <location>
        <begin position="221"/>
        <end position="240"/>
    </location>
</feature>
<feature type="transmembrane region" description="Helical" evidence="6">
    <location>
        <begin position="183"/>
        <end position="201"/>
    </location>
</feature>
<organism evidence="8 9">
    <name type="scientific">Sphingomonas aerolata</name>
    <dbReference type="NCBI Taxonomy" id="185951"/>
    <lineage>
        <taxon>Bacteria</taxon>
        <taxon>Pseudomonadati</taxon>
        <taxon>Pseudomonadota</taxon>
        <taxon>Alphaproteobacteria</taxon>
        <taxon>Sphingomonadales</taxon>
        <taxon>Sphingomonadaceae</taxon>
        <taxon>Sphingomonas</taxon>
    </lineage>
</organism>
<dbReference type="Proteomes" id="UP000240996">
    <property type="component" value="Unassembled WGS sequence"/>
</dbReference>
<feature type="domain" description="EamA" evidence="7">
    <location>
        <begin position="154"/>
        <end position="290"/>
    </location>
</feature>
<evidence type="ECO:0000259" key="7">
    <source>
        <dbReference type="Pfam" id="PF00892"/>
    </source>
</evidence>
<dbReference type="RefSeq" id="WP_031439674.1">
    <property type="nucleotide sequence ID" value="NZ_JAPZPT010000001.1"/>
</dbReference>
<comment type="similarity">
    <text evidence="2">Belongs to the EamA transporter family.</text>
</comment>
<feature type="transmembrane region" description="Helical" evidence="6">
    <location>
        <begin position="18"/>
        <end position="39"/>
    </location>
</feature>
<reference evidence="8 9" key="1">
    <citation type="submission" date="2018-04" db="EMBL/GenBank/DDBJ databases">
        <title>Genomic Encyclopedia of Type Strains, Phase III (KMG-III): the genomes of soil and plant-associated and newly described type strains.</title>
        <authorList>
            <person name="Whitman W."/>
        </authorList>
    </citation>
    <scope>NUCLEOTIDE SEQUENCE [LARGE SCALE GENOMIC DNA]</scope>
    <source>
        <strain evidence="8 9">NW12</strain>
    </source>
</reference>
<gene>
    <name evidence="8" type="ORF">C8J24_2350</name>
</gene>
<evidence type="ECO:0000256" key="6">
    <source>
        <dbReference type="SAM" id="Phobius"/>
    </source>
</evidence>
<dbReference type="InterPro" id="IPR050638">
    <property type="entry name" value="AA-Vitamin_Transporters"/>
</dbReference>
<dbReference type="InterPro" id="IPR000620">
    <property type="entry name" value="EamA_dom"/>
</dbReference>
<dbReference type="AlphaFoldDB" id="A0A2T4YRG7"/>
<feature type="transmembrane region" description="Helical" evidence="6">
    <location>
        <begin position="129"/>
        <end position="147"/>
    </location>
</feature>
<dbReference type="SUPFAM" id="SSF103481">
    <property type="entry name" value="Multidrug resistance efflux transporter EmrE"/>
    <property type="match status" value="2"/>
</dbReference>
<keyword evidence="4 6" id="KW-1133">Transmembrane helix</keyword>
<feature type="transmembrane region" description="Helical" evidence="6">
    <location>
        <begin position="273"/>
        <end position="294"/>
    </location>
</feature>
<feature type="transmembrane region" description="Helical" evidence="6">
    <location>
        <begin position="98"/>
        <end position="120"/>
    </location>
</feature>
<comment type="subcellular location">
    <subcellularLocation>
        <location evidence="1">Membrane</location>
        <topology evidence="1">Multi-pass membrane protein</topology>
    </subcellularLocation>
</comment>
<feature type="transmembrane region" description="Helical" evidence="6">
    <location>
        <begin position="153"/>
        <end position="171"/>
    </location>
</feature>
<sequence length="304" mass="32034">MTIQAAPPATHRFGLRDFAIVVVMNVLWGLNIIAVKMAVTEIAPMTAGFLRQVIVFAVCASWFRLVPGRTATLALLGLLSGGIFYLVINLSLSVATNIGALAIAGQLGVPFALLLAIVVFRERIHWPRMLGIGLSILGVVLLVFDPSAAREGAGLALTALASLIWAITSLIQRRLVGVPVLTIYAWVGLMGSLVMAVVAMITEPVAMRAIPDLPLRTVGWVAFSAIGSTVIGQGSMSWLLQRHSVSVVTPMTLAAPIISVFAAAYYFGNPLTLLMLAGGGVAMLGVAIVTIRTARADRLEGKLA</sequence>
<evidence type="ECO:0000256" key="4">
    <source>
        <dbReference type="ARBA" id="ARBA00022989"/>
    </source>
</evidence>
<accession>A0A2T4YRG7</accession>
<evidence type="ECO:0000256" key="5">
    <source>
        <dbReference type="ARBA" id="ARBA00023136"/>
    </source>
</evidence>
<protein>
    <submittedName>
        <fullName evidence="8">O-acetylserine/cysteine efflux transporter</fullName>
    </submittedName>
</protein>
<feature type="transmembrane region" description="Helical" evidence="6">
    <location>
        <begin position="45"/>
        <end position="66"/>
    </location>
</feature>
<evidence type="ECO:0000256" key="2">
    <source>
        <dbReference type="ARBA" id="ARBA00007362"/>
    </source>
</evidence>
<dbReference type="PANTHER" id="PTHR32322">
    <property type="entry name" value="INNER MEMBRANE TRANSPORTER"/>
    <property type="match status" value="1"/>
</dbReference>
<feature type="transmembrane region" description="Helical" evidence="6">
    <location>
        <begin position="247"/>
        <end position="267"/>
    </location>
</feature>